<name>A0A192Y829_9CAUD</name>
<reference evidence="1 2" key="1">
    <citation type="journal article" date="2016" name="Sci. Rep.">
        <title>A proposed integrated approach for the preclinical evaluation of phage therapy in Pseudomonas infections.</title>
        <authorList>
            <person name="Danis-Wlodarczyk K."/>
            <person name="Vandenheuvel D."/>
            <person name="Jang H.B."/>
            <person name="Briers Y."/>
            <person name="Olszak T."/>
            <person name="Arabski M."/>
            <person name="Wasik S."/>
            <person name="Drabik M."/>
            <person name="Higgins G."/>
            <person name="Tyrrell J."/>
            <person name="Harvey B.J."/>
            <person name="Noben J.P."/>
            <person name="Lavigne R."/>
            <person name="Drulis-Kawa Z."/>
        </authorList>
    </citation>
    <scope>NUCLEOTIDE SEQUENCE [LARGE SCALE GENOMIC DNA]</scope>
</reference>
<protein>
    <submittedName>
        <fullName evidence="1">Uncharacterized protein</fullName>
    </submittedName>
</protein>
<organism evidence="1 2">
    <name type="scientific">Pseudomonas phage KTN4</name>
    <dbReference type="NCBI Taxonomy" id="1862701"/>
    <lineage>
        <taxon>Viruses</taxon>
        <taxon>Duplodnaviria</taxon>
        <taxon>Heunggongvirae</taxon>
        <taxon>Uroviricota</taxon>
        <taxon>Caudoviricetes</taxon>
        <taxon>Chimalliviridae</taxon>
        <taxon>Phikzvirus</taxon>
        <taxon>Phikzvirus phiKZ</taxon>
    </lineage>
</organism>
<proteinExistence type="predicted"/>
<dbReference type="Proteomes" id="UP000224336">
    <property type="component" value="Segment"/>
</dbReference>
<evidence type="ECO:0000313" key="1">
    <source>
        <dbReference type="EMBL" id="ANM45121.1"/>
    </source>
</evidence>
<accession>A0A192Y829</accession>
<evidence type="ECO:0000313" key="2">
    <source>
        <dbReference type="Proteomes" id="UP000224336"/>
    </source>
</evidence>
<sequence>MDNKWISWEHQIIGTALYAILSDPELTNIQLAQGLHYLTEAKSSVLHVCNNHITFTVTYPHGTFRTNVIRECPASDTNTFKWSGVLVRQKDGTFLPE</sequence>
<dbReference type="EMBL" id="KU521356">
    <property type="protein sequence ID" value="ANM45121.1"/>
    <property type="molecule type" value="Genomic_DNA"/>
</dbReference>
<gene>
    <name evidence="1" type="ORF">KTN4_363</name>
</gene>